<dbReference type="PANTHER" id="PTHR38443">
    <property type="match status" value="1"/>
</dbReference>
<evidence type="ECO:0008006" key="5">
    <source>
        <dbReference type="Google" id="ProtNLM"/>
    </source>
</evidence>
<dbReference type="AlphaFoldDB" id="A0A2A8H9C2"/>
<keyword evidence="1" id="KW-0175">Coiled coil</keyword>
<dbReference type="Pfam" id="PF05791">
    <property type="entry name" value="Bacillus_HBL"/>
    <property type="match status" value="1"/>
</dbReference>
<protein>
    <recommendedName>
        <fullName evidence="5">Hemolytic enterotoxin</fullName>
    </recommendedName>
</protein>
<proteinExistence type="predicted"/>
<dbReference type="GO" id="GO:0016020">
    <property type="term" value="C:membrane"/>
    <property type="evidence" value="ECO:0007669"/>
    <property type="project" value="InterPro"/>
</dbReference>
<keyword evidence="2" id="KW-0732">Signal</keyword>
<gene>
    <name evidence="3" type="ORF">CN585_26055</name>
</gene>
<dbReference type="PANTHER" id="PTHR38443:SF2">
    <property type="entry name" value="NON-HEMOLYTIC ENTEROTOXIN LYTIC COMPONENT L1"/>
    <property type="match status" value="1"/>
</dbReference>
<evidence type="ECO:0000313" key="4">
    <source>
        <dbReference type="Proteomes" id="UP000220841"/>
    </source>
</evidence>
<feature type="chain" id="PRO_5012879710" description="Hemolytic enterotoxin" evidence="2">
    <location>
        <begin position="27"/>
        <end position="297"/>
    </location>
</feature>
<feature type="signal peptide" evidence="2">
    <location>
        <begin position="1"/>
        <end position="26"/>
    </location>
</feature>
<dbReference type="CDD" id="cd21116">
    <property type="entry name" value="ClyA-like"/>
    <property type="match status" value="1"/>
</dbReference>
<accession>A0A2A8H9C2</accession>
<comment type="caution">
    <text evidence="3">The sequence shown here is derived from an EMBL/GenBank/DDBJ whole genome shotgun (WGS) entry which is preliminary data.</text>
</comment>
<evidence type="ECO:0000256" key="2">
    <source>
        <dbReference type="SAM" id="SignalP"/>
    </source>
</evidence>
<dbReference type="RefSeq" id="WP_098227496.1">
    <property type="nucleotide sequence ID" value="NZ_NUBY01000202.1"/>
</dbReference>
<organism evidence="3 4">
    <name type="scientific">Bacillus toyonensis</name>
    <dbReference type="NCBI Taxonomy" id="155322"/>
    <lineage>
        <taxon>Bacteria</taxon>
        <taxon>Bacillati</taxon>
        <taxon>Bacillota</taxon>
        <taxon>Bacilli</taxon>
        <taxon>Bacillales</taxon>
        <taxon>Bacillaceae</taxon>
        <taxon>Bacillus</taxon>
        <taxon>Bacillus cereus group</taxon>
    </lineage>
</organism>
<dbReference type="Proteomes" id="UP000220841">
    <property type="component" value="Unassembled WGS sequence"/>
</dbReference>
<dbReference type="InterPro" id="IPR052785">
    <property type="entry name" value="Enterotoxin_cmpnt"/>
</dbReference>
<dbReference type="EMBL" id="NUBY01000202">
    <property type="protein sequence ID" value="PEP95265.1"/>
    <property type="molecule type" value="Genomic_DNA"/>
</dbReference>
<feature type="coiled-coil region" evidence="1">
    <location>
        <begin position="173"/>
        <end position="200"/>
    </location>
</feature>
<name>A0A2A8H9C2_9BACI</name>
<evidence type="ECO:0000256" key="1">
    <source>
        <dbReference type="SAM" id="Coils"/>
    </source>
</evidence>
<dbReference type="Gene3D" id="1.20.1170.10">
    <property type="match status" value="1"/>
</dbReference>
<dbReference type="SUPFAM" id="SSF58100">
    <property type="entry name" value="Bacterial hemolysins"/>
    <property type="match status" value="1"/>
</dbReference>
<evidence type="ECO:0000313" key="3">
    <source>
        <dbReference type="EMBL" id="PEP95265.1"/>
    </source>
</evidence>
<dbReference type="InterPro" id="IPR008414">
    <property type="entry name" value="HBL"/>
</dbReference>
<reference evidence="3 4" key="1">
    <citation type="submission" date="2017-09" db="EMBL/GenBank/DDBJ databases">
        <title>Large-scale bioinformatics analysis of Bacillus genomes uncovers conserved roles of natural products in bacterial physiology.</title>
        <authorList>
            <consortium name="Agbiome Team Llc"/>
            <person name="Bleich R.M."/>
            <person name="Grubbs K.J."/>
            <person name="Santa Maria K.C."/>
            <person name="Allen S.E."/>
            <person name="Farag S."/>
            <person name="Shank E.A."/>
            <person name="Bowers A."/>
        </authorList>
    </citation>
    <scope>NUCLEOTIDE SEQUENCE [LARGE SCALE GENOMIC DNA]</scope>
    <source>
        <strain evidence="3 4">AFS021349</strain>
    </source>
</reference>
<sequence length="297" mass="34212">MFRFVYMCCILCMLLWPMGVTGKVFAETNVPTVMDGLVNHISDRYPAILNETDGAKKAGISDSTLSSIKINVENIYKQSQKWKNSFEGILHQNRSQIIDYDGTFDSLYAEIQQQMQKGNKQQVLQLLQTLQKNLLEKEKNASDFITNVGVFKSEMVEYARKIQNDLNPIHSRMEAYRTEIQNLENQLEHESSAKNRERIAEEIMVPSALLYDRLEPLYNHLNFLIQDINGVNDGRLSIGWQVSLEDILVTWNSLDSMLSSIIDQVEHASQLNTEFMQGRLQAVHDLWKSEIFGKLKM</sequence>